<dbReference type="AlphaFoldDB" id="A0AA38GZT5"/>
<name>A0AA38GZT5_TAXCH</name>
<protein>
    <submittedName>
        <fullName evidence="1">Uncharacterized protein</fullName>
    </submittedName>
</protein>
<gene>
    <name evidence="1" type="ORF">KI387_044303</name>
</gene>
<evidence type="ECO:0000313" key="1">
    <source>
        <dbReference type="EMBL" id="KAH9332159.1"/>
    </source>
</evidence>
<reference evidence="1 2" key="1">
    <citation type="journal article" date="2021" name="Nat. Plants">
        <title>The Taxus genome provides insights into paclitaxel biosynthesis.</title>
        <authorList>
            <person name="Xiong X."/>
            <person name="Gou J."/>
            <person name="Liao Q."/>
            <person name="Li Y."/>
            <person name="Zhou Q."/>
            <person name="Bi G."/>
            <person name="Li C."/>
            <person name="Du R."/>
            <person name="Wang X."/>
            <person name="Sun T."/>
            <person name="Guo L."/>
            <person name="Liang H."/>
            <person name="Lu P."/>
            <person name="Wu Y."/>
            <person name="Zhang Z."/>
            <person name="Ro D.K."/>
            <person name="Shang Y."/>
            <person name="Huang S."/>
            <person name="Yan J."/>
        </authorList>
    </citation>
    <scope>NUCLEOTIDE SEQUENCE [LARGE SCALE GENOMIC DNA]</scope>
    <source>
        <strain evidence="1">Ta-2019</strain>
    </source>
</reference>
<dbReference type="Proteomes" id="UP000824469">
    <property type="component" value="Unassembled WGS sequence"/>
</dbReference>
<comment type="caution">
    <text evidence="1">The sequence shown here is derived from an EMBL/GenBank/DDBJ whole genome shotgun (WGS) entry which is preliminary data.</text>
</comment>
<proteinExistence type="predicted"/>
<keyword evidence="2" id="KW-1185">Reference proteome</keyword>
<feature type="non-terminal residue" evidence="1">
    <location>
        <position position="59"/>
    </location>
</feature>
<organism evidence="1 2">
    <name type="scientific">Taxus chinensis</name>
    <name type="common">Chinese yew</name>
    <name type="synonym">Taxus wallichiana var. chinensis</name>
    <dbReference type="NCBI Taxonomy" id="29808"/>
    <lineage>
        <taxon>Eukaryota</taxon>
        <taxon>Viridiplantae</taxon>
        <taxon>Streptophyta</taxon>
        <taxon>Embryophyta</taxon>
        <taxon>Tracheophyta</taxon>
        <taxon>Spermatophyta</taxon>
        <taxon>Pinopsida</taxon>
        <taxon>Pinidae</taxon>
        <taxon>Conifers II</taxon>
        <taxon>Cupressales</taxon>
        <taxon>Taxaceae</taxon>
        <taxon>Taxus</taxon>
    </lineage>
</organism>
<accession>A0AA38GZT5</accession>
<evidence type="ECO:0000313" key="2">
    <source>
        <dbReference type="Proteomes" id="UP000824469"/>
    </source>
</evidence>
<feature type="non-terminal residue" evidence="1">
    <location>
        <position position="1"/>
    </location>
</feature>
<dbReference type="EMBL" id="JAHRHJ020000001">
    <property type="protein sequence ID" value="KAH9332159.1"/>
    <property type="molecule type" value="Genomic_DNA"/>
</dbReference>
<sequence>RCASWISNGTLELCDSGLGETFEMAMSLEVEFMWKATKRCDGVRLGSGGRNRGEVTQMQ</sequence>